<protein>
    <submittedName>
        <fullName evidence="1">Uncharacterized protein</fullName>
    </submittedName>
</protein>
<sequence>MLRLFRLCSFPVRYNNVSILGESYKVHNKVTSIRSLCTTTDSVNVVDSRENQIVENQCHVSYQNIVVIRHGDRIDNSEPSWLSTASQPWDPPLAQVGRVRAFQTGQKIRNSIGFPIHRVFVSPFLRCVQTASEIVAALSAVGESSGAVTGDQVVVDPAKVKVSVEYGLCEMMNRQAIRLDVVPNDGNWDLDASEREAMLPAEAVDTYVERVYKELPQWEEPVLQTRARFQRIFKDLANKYPSENLLLITHGEGVEVALSSFKKNAKVYELQYCAYVELKRPVFKKHGSFTTGEFHVVTNSGETGISYFLPKCIGS</sequence>
<proteinExistence type="predicted"/>
<keyword evidence="2" id="KW-1185">Reference proteome</keyword>
<dbReference type="PANTHER" id="PTHR16469">
    <property type="entry name" value="UBIQUITIN-ASSOCIATED AND SH3 DOMAIN-CONTAINING BA-RELATED"/>
    <property type="match status" value="1"/>
</dbReference>
<comment type="caution">
    <text evidence="1">The sequence shown here is derived from an EMBL/GenBank/DDBJ whole genome shotgun (WGS) entry which is preliminary data.</text>
</comment>
<evidence type="ECO:0000313" key="2">
    <source>
        <dbReference type="Proteomes" id="UP001497480"/>
    </source>
</evidence>
<reference evidence="1 2" key="1">
    <citation type="submission" date="2024-03" db="EMBL/GenBank/DDBJ databases">
        <authorList>
            <person name="Martinez-Hernandez J."/>
        </authorList>
    </citation>
    <scope>NUCLEOTIDE SEQUENCE [LARGE SCALE GENOMIC DNA]</scope>
</reference>
<dbReference type="SUPFAM" id="SSF53254">
    <property type="entry name" value="Phosphoglycerate mutase-like"/>
    <property type="match status" value="1"/>
</dbReference>
<dbReference type="FunFam" id="3.40.50.1240:FF:000039">
    <property type="entry name" value="Phosphoglycerate mutase family protein"/>
    <property type="match status" value="1"/>
</dbReference>
<dbReference type="InterPro" id="IPR029033">
    <property type="entry name" value="His_PPase_superfam"/>
</dbReference>
<gene>
    <name evidence="1" type="ORF">LLUT_LOCUS3959</name>
</gene>
<dbReference type="CDD" id="cd07067">
    <property type="entry name" value="HP_PGM_like"/>
    <property type="match status" value="1"/>
</dbReference>
<dbReference type="Pfam" id="PF00300">
    <property type="entry name" value="His_Phos_1"/>
    <property type="match status" value="1"/>
</dbReference>
<name>A0AAV1W0I3_LUPLU</name>
<accession>A0AAV1W0I3</accession>
<evidence type="ECO:0000313" key="1">
    <source>
        <dbReference type="EMBL" id="CAL0302899.1"/>
    </source>
</evidence>
<dbReference type="AlphaFoldDB" id="A0AAV1W0I3"/>
<organism evidence="1 2">
    <name type="scientific">Lupinus luteus</name>
    <name type="common">European yellow lupine</name>
    <dbReference type="NCBI Taxonomy" id="3873"/>
    <lineage>
        <taxon>Eukaryota</taxon>
        <taxon>Viridiplantae</taxon>
        <taxon>Streptophyta</taxon>
        <taxon>Embryophyta</taxon>
        <taxon>Tracheophyta</taxon>
        <taxon>Spermatophyta</taxon>
        <taxon>Magnoliopsida</taxon>
        <taxon>eudicotyledons</taxon>
        <taxon>Gunneridae</taxon>
        <taxon>Pentapetalae</taxon>
        <taxon>rosids</taxon>
        <taxon>fabids</taxon>
        <taxon>Fabales</taxon>
        <taxon>Fabaceae</taxon>
        <taxon>Papilionoideae</taxon>
        <taxon>50 kb inversion clade</taxon>
        <taxon>genistoids sensu lato</taxon>
        <taxon>core genistoids</taxon>
        <taxon>Genisteae</taxon>
        <taxon>Lupinus</taxon>
    </lineage>
</organism>
<dbReference type="PANTHER" id="PTHR16469:SF49">
    <property type="entry name" value="PHOSPHOGLYCERATE MUTASE FAMILY PROTEIN"/>
    <property type="match status" value="1"/>
</dbReference>
<dbReference type="Proteomes" id="UP001497480">
    <property type="component" value="Unassembled WGS sequence"/>
</dbReference>
<dbReference type="Gene3D" id="3.40.50.1240">
    <property type="entry name" value="Phosphoglycerate mutase-like"/>
    <property type="match status" value="1"/>
</dbReference>
<dbReference type="InterPro" id="IPR051710">
    <property type="entry name" value="Phosphatase_SH3-domain"/>
</dbReference>
<dbReference type="InterPro" id="IPR013078">
    <property type="entry name" value="His_Pase_superF_clade-1"/>
</dbReference>
<dbReference type="EMBL" id="CAXHTB010000003">
    <property type="protein sequence ID" value="CAL0302899.1"/>
    <property type="molecule type" value="Genomic_DNA"/>
</dbReference>